<gene>
    <name evidence="1" type="ORF">AVDCRST_MAG54-1467</name>
</gene>
<name>A0A6J4I1U7_9PSEU</name>
<organism evidence="1">
    <name type="scientific">uncultured Actinomycetospora sp</name>
    <dbReference type="NCBI Taxonomy" id="1135996"/>
    <lineage>
        <taxon>Bacteria</taxon>
        <taxon>Bacillati</taxon>
        <taxon>Actinomycetota</taxon>
        <taxon>Actinomycetes</taxon>
        <taxon>Pseudonocardiales</taxon>
        <taxon>Pseudonocardiaceae</taxon>
        <taxon>Actinomycetospora</taxon>
        <taxon>environmental samples</taxon>
    </lineage>
</organism>
<proteinExistence type="predicted"/>
<dbReference type="EMBL" id="CADCTH010000200">
    <property type="protein sequence ID" value="CAA9240306.1"/>
    <property type="molecule type" value="Genomic_DNA"/>
</dbReference>
<sequence length="47" mass="4943">MWPITSPVRSSSPVTGVERSVVRARVIVPSTASLRRDRSPHGAATGG</sequence>
<accession>A0A6J4I1U7</accession>
<reference evidence="1" key="1">
    <citation type="submission" date="2020-02" db="EMBL/GenBank/DDBJ databases">
        <authorList>
            <person name="Meier V. D."/>
        </authorList>
    </citation>
    <scope>NUCLEOTIDE SEQUENCE</scope>
    <source>
        <strain evidence="1">AVDCRST_MAG54</strain>
    </source>
</reference>
<evidence type="ECO:0000313" key="1">
    <source>
        <dbReference type="EMBL" id="CAA9240306.1"/>
    </source>
</evidence>
<dbReference type="AlphaFoldDB" id="A0A6J4I1U7"/>
<protein>
    <submittedName>
        <fullName evidence="1">Uncharacterized protein</fullName>
    </submittedName>
</protein>